<dbReference type="PANTHER" id="PTHR23078">
    <property type="entry name" value="VESICULAR-FUSION PROTEIN NSF"/>
    <property type="match status" value="1"/>
</dbReference>
<feature type="domain" description="AAA+ ATPase" evidence="7">
    <location>
        <begin position="515"/>
        <end position="651"/>
    </location>
</feature>
<dbReference type="Pfam" id="PF00004">
    <property type="entry name" value="AAA"/>
    <property type="match status" value="2"/>
</dbReference>
<dbReference type="SMART" id="SM00382">
    <property type="entry name" value="AAA"/>
    <property type="match status" value="2"/>
</dbReference>
<dbReference type="Proteomes" id="UP001472866">
    <property type="component" value="Chromosome 11"/>
</dbReference>
<keyword evidence="6" id="KW-0460">Magnesium</keyword>
<dbReference type="PANTHER" id="PTHR23078:SF3">
    <property type="entry name" value="VESICLE-FUSING ATPASE"/>
    <property type="match status" value="1"/>
</dbReference>
<dbReference type="Pfam" id="PF17862">
    <property type="entry name" value="AAA_lid_3"/>
    <property type="match status" value="1"/>
</dbReference>
<dbReference type="InterPro" id="IPR003593">
    <property type="entry name" value="AAA+_ATPase"/>
</dbReference>
<comment type="cofactor">
    <cofactor evidence="6">
        <name>Mg(2+)</name>
        <dbReference type="ChEBI" id="CHEBI:18420"/>
    </cofactor>
    <text evidence="6">Binds 1 Mg(2+) ion per subunit.</text>
</comment>
<name>A0AAX4PFH0_9CHLO</name>
<sequence length="720" mass="79040">MARLTVVNCPSQDLAITNKVFGSAETLQQLGTPYVQFDGGLVYLMQAHDSAQPGTIALNTVQRRSLRVSTGDPLEVAPFARRAEDCLASSMVIDIQFFTMKKGKEETLDAVRISDRVKGMLAKQIFTVGQRFVMSYIDTNYALTVVSVTEHATGQDAQVGLLDAPTSLVFETPSGSGVKITNQKTTANKLFRTKEFNFESIGIGGLDSQFDEIFRRAFASRVYPPHVIEKLGIRHIKGMLLFGPPGTGKTLIARQIGKMLNAREPKVVNGPEVLNKYVGASEENVRKLFAEAEEEYQMKGDESELHIIIFDEIDAICKQRGSSRDGTGVHDTLVNQLLTKIDGVDALNNVLLIGMTNRRDMLDEAMLRPGRMEVQIEIGLPDEKGRVQILTIHTSKMQTNSFLGRDVDLARLAGMTKNFSGAEIEGLVKSASSFALNRHVDVNDLSAPIDEENLKVEMTDFENAMDEVKPAFGVESDALERHRIHGVIPHGPDFEHLTKTCKTLVDQVKNSDKTPMVTMLLEGAAGCGKTAVAASLALESDAPFIKLISAENMVGYSESSKISYMVKVFDDAYKSPFSVIILDDIERILEYVAIGPRFSNPVLQALLVLLKKQPPVGRRLMCIGTTSLVHVMESMELTAVFNVTLNVPNLNAQSVKTVLEHISAVSKEELDAATNLLDGTNGAGLPVKKLLLLVEMARQRSNEQTVPFSYLVDCMQDLSL</sequence>
<reference evidence="8 9" key="1">
    <citation type="submission" date="2024-03" db="EMBL/GenBank/DDBJ databases">
        <title>Complete genome sequence of the green alga Chloropicon roscoffensis RCC1871.</title>
        <authorList>
            <person name="Lemieux C."/>
            <person name="Pombert J.-F."/>
            <person name="Otis C."/>
            <person name="Turmel M."/>
        </authorList>
    </citation>
    <scope>NUCLEOTIDE SEQUENCE [LARGE SCALE GENOMIC DNA]</scope>
    <source>
        <strain evidence="8 9">RCC1871</strain>
    </source>
</reference>
<dbReference type="GO" id="GO:0005524">
    <property type="term" value="F:ATP binding"/>
    <property type="evidence" value="ECO:0007669"/>
    <property type="project" value="UniProtKB-UniRule"/>
</dbReference>
<dbReference type="Gene3D" id="1.10.8.60">
    <property type="match status" value="1"/>
</dbReference>
<dbReference type="AlphaFoldDB" id="A0AAX4PFH0"/>
<keyword evidence="4 6" id="KW-0067">ATP-binding</keyword>
<dbReference type="CDD" id="cd19504">
    <property type="entry name" value="RecA-like_NSF-SEC18_r1-like"/>
    <property type="match status" value="1"/>
</dbReference>
<dbReference type="GO" id="GO:0043001">
    <property type="term" value="P:Golgi to plasma membrane protein transport"/>
    <property type="evidence" value="ECO:0007669"/>
    <property type="project" value="TreeGrafter"/>
</dbReference>
<dbReference type="GO" id="GO:0005795">
    <property type="term" value="C:Golgi stack"/>
    <property type="evidence" value="ECO:0007669"/>
    <property type="project" value="TreeGrafter"/>
</dbReference>
<organism evidence="8 9">
    <name type="scientific">Chloropicon roscoffensis</name>
    <dbReference type="NCBI Taxonomy" id="1461544"/>
    <lineage>
        <taxon>Eukaryota</taxon>
        <taxon>Viridiplantae</taxon>
        <taxon>Chlorophyta</taxon>
        <taxon>Chloropicophyceae</taxon>
        <taxon>Chloropicales</taxon>
        <taxon>Chloropicaceae</taxon>
        <taxon>Chloropicon</taxon>
    </lineage>
</organism>
<keyword evidence="9" id="KW-1185">Reference proteome</keyword>
<dbReference type="Gene3D" id="3.10.330.10">
    <property type="match status" value="1"/>
</dbReference>
<dbReference type="SUPFAM" id="SSF54585">
    <property type="entry name" value="Cdc48 domain 2-like"/>
    <property type="match status" value="1"/>
</dbReference>
<proteinExistence type="inferred from homology"/>
<dbReference type="GO" id="GO:0016887">
    <property type="term" value="F:ATP hydrolysis activity"/>
    <property type="evidence" value="ECO:0007669"/>
    <property type="project" value="InterPro"/>
</dbReference>
<dbReference type="InterPro" id="IPR039812">
    <property type="entry name" value="Vesicle-fus_ATPase"/>
</dbReference>
<evidence type="ECO:0000256" key="3">
    <source>
        <dbReference type="ARBA" id="ARBA00022741"/>
    </source>
</evidence>
<comment type="catalytic activity">
    <reaction evidence="6">
        <text>ATP + H2O = ADP + phosphate + H(+)</text>
        <dbReference type="Rhea" id="RHEA:13065"/>
        <dbReference type="ChEBI" id="CHEBI:15377"/>
        <dbReference type="ChEBI" id="CHEBI:15378"/>
        <dbReference type="ChEBI" id="CHEBI:30616"/>
        <dbReference type="ChEBI" id="CHEBI:43474"/>
        <dbReference type="ChEBI" id="CHEBI:456216"/>
        <dbReference type="EC" id="3.6.4.6"/>
    </reaction>
</comment>
<dbReference type="InterPro" id="IPR027417">
    <property type="entry name" value="P-loop_NTPase"/>
</dbReference>
<dbReference type="GO" id="GO:0046872">
    <property type="term" value="F:metal ion binding"/>
    <property type="evidence" value="ECO:0007669"/>
    <property type="project" value="UniProtKB-UniRule"/>
</dbReference>
<dbReference type="EMBL" id="CP151511">
    <property type="protein sequence ID" value="WZN65110.1"/>
    <property type="molecule type" value="Genomic_DNA"/>
</dbReference>
<dbReference type="FunFam" id="3.40.50.300:FF:000187">
    <property type="entry name" value="Vesicular-fusion ATPase SEC18"/>
    <property type="match status" value="1"/>
</dbReference>
<keyword evidence="6" id="KW-0479">Metal-binding</keyword>
<evidence type="ECO:0000313" key="8">
    <source>
        <dbReference type="EMBL" id="WZN65110.1"/>
    </source>
</evidence>
<dbReference type="CDD" id="cd00009">
    <property type="entry name" value="AAA"/>
    <property type="match status" value="1"/>
</dbReference>
<dbReference type="InterPro" id="IPR009010">
    <property type="entry name" value="Asp_de-COase-like_dom_sf"/>
</dbReference>
<dbReference type="GO" id="GO:0006891">
    <property type="term" value="P:intra-Golgi vesicle-mediated transport"/>
    <property type="evidence" value="ECO:0007669"/>
    <property type="project" value="TreeGrafter"/>
</dbReference>
<keyword evidence="3 6" id="KW-0547">Nucleotide-binding</keyword>
<evidence type="ECO:0000256" key="2">
    <source>
        <dbReference type="ARBA" id="ARBA00022448"/>
    </source>
</evidence>
<protein>
    <recommendedName>
        <fullName evidence="6">Vesicle-fusing ATPase</fullName>
        <ecNumber evidence="6">3.6.4.6</ecNumber>
    </recommendedName>
</protein>
<dbReference type="EC" id="3.6.4.6" evidence="6"/>
<gene>
    <name evidence="8" type="ORF">HKI87_11g66670</name>
</gene>
<evidence type="ECO:0000256" key="6">
    <source>
        <dbReference type="RuleBase" id="RU367045"/>
    </source>
</evidence>
<dbReference type="InterPro" id="IPR003959">
    <property type="entry name" value="ATPase_AAA_core"/>
</dbReference>
<dbReference type="FunFam" id="1.10.8.60:FF:000115">
    <property type="entry name" value="N-ethylmaleimide-sensitive fusion protein, putative"/>
    <property type="match status" value="1"/>
</dbReference>
<keyword evidence="6" id="KW-0963">Cytoplasm</keyword>
<dbReference type="InterPro" id="IPR029067">
    <property type="entry name" value="CDC48_domain_2-like_sf"/>
</dbReference>
<keyword evidence="6" id="KW-0378">Hydrolase</keyword>
<dbReference type="InterPro" id="IPR041569">
    <property type="entry name" value="AAA_lid_3"/>
</dbReference>
<keyword evidence="6" id="KW-0931">ER-Golgi transport</keyword>
<evidence type="ECO:0000256" key="5">
    <source>
        <dbReference type="ARBA" id="ARBA00022927"/>
    </source>
</evidence>
<dbReference type="FunFam" id="3.40.50.300:FF:000166">
    <property type="entry name" value="vesicle-fusing ATPase isoform X1"/>
    <property type="match status" value="1"/>
</dbReference>
<comment type="subcellular location">
    <subcellularLocation>
        <location evidence="6">Cytoplasm</location>
    </subcellularLocation>
</comment>
<comment type="function">
    <text evidence="6">Required for vesicle-mediated transport. Catalyzes the fusion of transport vesicles within the Golgi cisternae. Is also required for transport from the endoplasmic reticulum to the Golgi stack. Seems to function as a fusion protein required for the delivery of cargo proteins to all compartments of the Golgi stack independent of vesicle origin.</text>
</comment>
<dbReference type="GO" id="GO:0035494">
    <property type="term" value="P:SNARE complex disassembly"/>
    <property type="evidence" value="ECO:0007669"/>
    <property type="project" value="InterPro"/>
</dbReference>
<evidence type="ECO:0000259" key="7">
    <source>
        <dbReference type="SMART" id="SM00382"/>
    </source>
</evidence>
<dbReference type="SUPFAM" id="SSF52540">
    <property type="entry name" value="P-loop containing nucleoside triphosphate hydrolases"/>
    <property type="match status" value="2"/>
</dbReference>
<dbReference type="Gene3D" id="2.40.40.20">
    <property type="match status" value="1"/>
</dbReference>
<accession>A0AAX4PFH0</accession>
<evidence type="ECO:0000313" key="9">
    <source>
        <dbReference type="Proteomes" id="UP001472866"/>
    </source>
</evidence>
<keyword evidence="2 6" id="KW-0813">Transport</keyword>
<feature type="domain" description="AAA+ ATPase" evidence="7">
    <location>
        <begin position="235"/>
        <end position="382"/>
    </location>
</feature>
<comment type="similarity">
    <text evidence="1 6">Belongs to the AAA ATPase family.</text>
</comment>
<keyword evidence="5 6" id="KW-0653">Protein transport</keyword>
<evidence type="ECO:0000256" key="1">
    <source>
        <dbReference type="ARBA" id="ARBA00006914"/>
    </source>
</evidence>
<evidence type="ECO:0000256" key="4">
    <source>
        <dbReference type="ARBA" id="ARBA00022840"/>
    </source>
</evidence>
<dbReference type="Gene3D" id="3.40.50.300">
    <property type="entry name" value="P-loop containing nucleotide triphosphate hydrolases"/>
    <property type="match status" value="2"/>
</dbReference>
<dbReference type="SUPFAM" id="SSF50692">
    <property type="entry name" value="ADC-like"/>
    <property type="match status" value="1"/>
</dbReference>